<dbReference type="AlphaFoldDB" id="A0A9W4SYY6"/>
<evidence type="ECO:0000256" key="1">
    <source>
        <dbReference type="SAM" id="MobiDB-lite"/>
    </source>
</evidence>
<feature type="region of interest" description="Disordered" evidence="1">
    <location>
        <begin position="27"/>
        <end position="52"/>
    </location>
</feature>
<name>A0A9W4SYY6_9GLOM</name>
<organism evidence="2 3">
    <name type="scientific">Funneliformis geosporum</name>
    <dbReference type="NCBI Taxonomy" id="1117311"/>
    <lineage>
        <taxon>Eukaryota</taxon>
        <taxon>Fungi</taxon>
        <taxon>Fungi incertae sedis</taxon>
        <taxon>Mucoromycota</taxon>
        <taxon>Glomeromycotina</taxon>
        <taxon>Glomeromycetes</taxon>
        <taxon>Glomerales</taxon>
        <taxon>Glomeraceae</taxon>
        <taxon>Funneliformis</taxon>
    </lineage>
</organism>
<gene>
    <name evidence="2" type="ORF">FWILDA_LOCUS12584</name>
</gene>
<proteinExistence type="predicted"/>
<dbReference type="Proteomes" id="UP001153678">
    <property type="component" value="Unassembled WGS sequence"/>
</dbReference>
<feature type="compositionally biased region" description="Basic and acidic residues" evidence="1">
    <location>
        <begin position="43"/>
        <end position="52"/>
    </location>
</feature>
<comment type="caution">
    <text evidence="2">The sequence shown here is derived from an EMBL/GenBank/DDBJ whole genome shotgun (WGS) entry which is preliminary data.</text>
</comment>
<accession>A0A9W4SYY6</accession>
<reference evidence="2" key="1">
    <citation type="submission" date="2022-08" db="EMBL/GenBank/DDBJ databases">
        <authorList>
            <person name="Kallberg Y."/>
            <person name="Tangrot J."/>
            <person name="Rosling A."/>
        </authorList>
    </citation>
    <scope>NUCLEOTIDE SEQUENCE</scope>
    <source>
        <strain evidence="2">Wild A</strain>
    </source>
</reference>
<evidence type="ECO:0000313" key="3">
    <source>
        <dbReference type="Proteomes" id="UP001153678"/>
    </source>
</evidence>
<evidence type="ECO:0000313" key="2">
    <source>
        <dbReference type="EMBL" id="CAI2186453.1"/>
    </source>
</evidence>
<protein>
    <submittedName>
        <fullName evidence="2">9275_t:CDS:1</fullName>
    </submittedName>
</protein>
<sequence length="115" mass="13514">MTNLLHVNYDNDHGHKQGYEKLIDQAEQEETNSNSNTYHRHKQENYDNDHGYEQEDEELIGYIAGLIQKLFTLINRKVVKINDNNNAEEKFEGLILLTQLNKRKFHASIIMAKDI</sequence>
<dbReference type="EMBL" id="CAMKVN010004151">
    <property type="protein sequence ID" value="CAI2186453.1"/>
    <property type="molecule type" value="Genomic_DNA"/>
</dbReference>
<keyword evidence="3" id="KW-1185">Reference proteome</keyword>